<evidence type="ECO:0000256" key="2">
    <source>
        <dbReference type="PIRNR" id="PIRNR037240"/>
    </source>
</evidence>
<dbReference type="Proteomes" id="UP000274756">
    <property type="component" value="Unassembled WGS sequence"/>
</dbReference>
<accession>A0A0N4U8Q3</accession>
<dbReference type="AlphaFoldDB" id="A0A0N4U8Q3"/>
<dbReference type="GO" id="GO:0000994">
    <property type="term" value="F:RNA polymerase III core binding"/>
    <property type="evidence" value="ECO:0007669"/>
    <property type="project" value="TreeGrafter"/>
</dbReference>
<keyword evidence="2" id="KW-0805">Transcription regulation</keyword>
<dbReference type="PANTHER" id="PTHR22504:SF0">
    <property type="entry name" value="REPRESSOR OF RNA POLYMERASE III TRANSCRIPTION MAF1 HOMOLOG"/>
    <property type="match status" value="1"/>
</dbReference>
<proteinExistence type="inferred from homology"/>
<reference evidence="6" key="1">
    <citation type="submission" date="2017-02" db="UniProtKB">
        <authorList>
            <consortium name="WormBaseParasite"/>
        </authorList>
    </citation>
    <scope>IDENTIFICATION</scope>
</reference>
<dbReference type="InterPro" id="IPR038564">
    <property type="entry name" value="Maf1_sf"/>
</dbReference>
<evidence type="ECO:0000313" key="6">
    <source>
        <dbReference type="WBParaSite" id="DME_0000343801-mRNA-1"/>
    </source>
</evidence>
<evidence type="ECO:0000256" key="1">
    <source>
        <dbReference type="ARBA" id="ARBA00006231"/>
    </source>
</evidence>
<sequence>MKYLDTIKLDRITSEIRERSEFLDVRLEAYSCKMVTADKREWKITKAARKAMESSSSLFDPLELSSYNESLKMAAEGERPRHVSEPSCSHQDDVQLLTKQNQNFDEKFYREIFDLTSVLNISYPDYDFSLVRTDSFSLIPNFSTLVDMVNSKFDTLVRAFYELRPVLWASVNEVININDCTFYSYTPDFKNDPFSEPGVIWCFNYFFVNKSLKRVLLFTCRAFNRDPFPEEREEEAYEMD</sequence>
<dbReference type="WBParaSite" id="DME_0000343801-mRNA-1">
    <property type="protein sequence ID" value="DME_0000343801-mRNA-1"/>
    <property type="gene ID" value="DME_0000343801"/>
</dbReference>
<organism evidence="4 6">
    <name type="scientific">Dracunculus medinensis</name>
    <name type="common">Guinea worm</name>
    <dbReference type="NCBI Taxonomy" id="318479"/>
    <lineage>
        <taxon>Eukaryota</taxon>
        <taxon>Metazoa</taxon>
        <taxon>Ecdysozoa</taxon>
        <taxon>Nematoda</taxon>
        <taxon>Chromadorea</taxon>
        <taxon>Rhabditida</taxon>
        <taxon>Spirurina</taxon>
        <taxon>Dracunculoidea</taxon>
        <taxon>Dracunculidae</taxon>
        <taxon>Dracunculus</taxon>
    </lineage>
</organism>
<comment type="function">
    <text evidence="2">Element of the TORC1 signaling pathway that acts as a mediator of diverse signals and that represses RNA polymerase III transcription. Inhibits the de novo assembly of TFIIIB onto DNA.</text>
</comment>
<evidence type="ECO:0000313" key="4">
    <source>
        <dbReference type="Proteomes" id="UP000038040"/>
    </source>
</evidence>
<reference evidence="3 5" key="2">
    <citation type="submission" date="2018-11" db="EMBL/GenBank/DDBJ databases">
        <authorList>
            <consortium name="Pathogen Informatics"/>
        </authorList>
    </citation>
    <scope>NUCLEOTIDE SEQUENCE [LARGE SCALE GENOMIC DNA]</scope>
</reference>
<dbReference type="InterPro" id="IPR015257">
    <property type="entry name" value="Maf1"/>
</dbReference>
<dbReference type="Pfam" id="PF09174">
    <property type="entry name" value="Maf1"/>
    <property type="match status" value="1"/>
</dbReference>
<dbReference type="PANTHER" id="PTHR22504">
    <property type="entry name" value="REPRESSOR OF RNA POLYMERASE III TRANSCRIPTION MAF1"/>
    <property type="match status" value="1"/>
</dbReference>
<dbReference type="Proteomes" id="UP000038040">
    <property type="component" value="Unplaced"/>
</dbReference>
<dbReference type="EMBL" id="UYYG01000002">
    <property type="protein sequence ID" value="VDN50331.1"/>
    <property type="molecule type" value="Genomic_DNA"/>
</dbReference>
<name>A0A0N4U8Q3_DRAME</name>
<evidence type="ECO:0000313" key="5">
    <source>
        <dbReference type="Proteomes" id="UP000274756"/>
    </source>
</evidence>
<keyword evidence="2" id="KW-0804">Transcription</keyword>
<dbReference type="GO" id="GO:0016480">
    <property type="term" value="P:negative regulation of transcription by RNA polymerase III"/>
    <property type="evidence" value="ECO:0007669"/>
    <property type="project" value="UniProtKB-UniRule"/>
</dbReference>
<dbReference type="OrthoDB" id="277029at2759"/>
<comment type="similarity">
    <text evidence="1 2">Belongs to the MAF1 family.</text>
</comment>
<keyword evidence="2" id="KW-0678">Repressor</keyword>
<comment type="subcellular location">
    <subcellularLocation>
        <location evidence="2">Nucleus</location>
    </subcellularLocation>
</comment>
<dbReference type="Gene3D" id="3.40.1000.50">
    <property type="entry name" value="Repressor of RNA polymerase III transcription Maf1"/>
    <property type="match status" value="1"/>
</dbReference>
<protein>
    <recommendedName>
        <fullName evidence="2">Repressor of RNA polymerase III transcription MAF1</fullName>
    </recommendedName>
</protein>
<gene>
    <name evidence="3" type="ORF">DME_LOCUS304</name>
</gene>
<evidence type="ECO:0000313" key="3">
    <source>
        <dbReference type="EMBL" id="VDN50331.1"/>
    </source>
</evidence>
<dbReference type="GO" id="GO:0005634">
    <property type="term" value="C:nucleus"/>
    <property type="evidence" value="ECO:0007669"/>
    <property type="project" value="UniProtKB-SubCell"/>
</dbReference>
<dbReference type="PIRSF" id="PIRSF037240">
    <property type="entry name" value="RNA_polIII_Trep_MAF1"/>
    <property type="match status" value="1"/>
</dbReference>
<dbReference type="STRING" id="318479.A0A0N4U8Q3"/>
<keyword evidence="2" id="KW-0539">Nucleus</keyword>
<keyword evidence="5" id="KW-1185">Reference proteome</keyword>